<evidence type="ECO:0000256" key="6">
    <source>
        <dbReference type="ARBA" id="ARBA00023125"/>
    </source>
</evidence>
<dbReference type="InterPro" id="IPR014017">
    <property type="entry name" value="DNA_helicase_UvrD-like_C"/>
</dbReference>
<evidence type="ECO:0000313" key="14">
    <source>
        <dbReference type="Proteomes" id="UP000334019"/>
    </source>
</evidence>
<evidence type="ECO:0000259" key="12">
    <source>
        <dbReference type="PROSITE" id="PS51198"/>
    </source>
</evidence>
<dbReference type="PROSITE" id="PS51198">
    <property type="entry name" value="UVRD_HELICASE_ATP_BIND"/>
    <property type="match status" value="1"/>
</dbReference>
<evidence type="ECO:0000256" key="5">
    <source>
        <dbReference type="ARBA" id="ARBA00022840"/>
    </source>
</evidence>
<feature type="domain" description="UvrD-like helicase ATP-binding" evidence="12">
    <location>
        <begin position="8"/>
        <end position="276"/>
    </location>
</feature>
<keyword evidence="14" id="KW-1185">Reference proteome</keyword>
<dbReference type="PANTHER" id="PTHR11070">
    <property type="entry name" value="UVRD / RECB / PCRA DNA HELICASE FAMILY MEMBER"/>
    <property type="match status" value="1"/>
</dbReference>
<dbReference type="PANTHER" id="PTHR11070:SF2">
    <property type="entry name" value="ATP-DEPENDENT DNA HELICASE SRS2"/>
    <property type="match status" value="1"/>
</dbReference>
<dbReference type="InterPro" id="IPR014016">
    <property type="entry name" value="UvrD-like_ATP-bd"/>
</dbReference>
<organism evidence="13 14">
    <name type="scientific">Actinomarinicola tropica</name>
    <dbReference type="NCBI Taxonomy" id="2789776"/>
    <lineage>
        <taxon>Bacteria</taxon>
        <taxon>Bacillati</taxon>
        <taxon>Actinomycetota</taxon>
        <taxon>Acidimicrobiia</taxon>
        <taxon>Acidimicrobiales</taxon>
        <taxon>Iamiaceae</taxon>
        <taxon>Actinomarinicola</taxon>
    </lineage>
</organism>
<keyword evidence="7" id="KW-0413">Isomerase</keyword>
<dbReference type="GO" id="GO:0005524">
    <property type="term" value="F:ATP binding"/>
    <property type="evidence" value="ECO:0007669"/>
    <property type="project" value="UniProtKB-UniRule"/>
</dbReference>
<evidence type="ECO:0000256" key="8">
    <source>
        <dbReference type="ARBA" id="ARBA00034617"/>
    </source>
</evidence>
<dbReference type="Pfam" id="PF13361">
    <property type="entry name" value="UvrD_C"/>
    <property type="match status" value="1"/>
</dbReference>
<evidence type="ECO:0000256" key="10">
    <source>
        <dbReference type="ARBA" id="ARBA00048988"/>
    </source>
</evidence>
<dbReference type="GO" id="GO:0043138">
    <property type="term" value="F:3'-5' DNA helicase activity"/>
    <property type="evidence" value="ECO:0007669"/>
    <property type="project" value="UniProtKB-EC"/>
</dbReference>
<keyword evidence="5 11" id="KW-0067">ATP-binding</keyword>
<feature type="binding site" evidence="11">
    <location>
        <begin position="29"/>
        <end position="36"/>
    </location>
    <ligand>
        <name>ATP</name>
        <dbReference type="ChEBI" id="CHEBI:30616"/>
    </ligand>
</feature>
<keyword evidence="3 11" id="KW-0378">Hydrolase</keyword>
<evidence type="ECO:0000256" key="11">
    <source>
        <dbReference type="PROSITE-ProRule" id="PRU00560"/>
    </source>
</evidence>
<dbReference type="EC" id="5.6.2.4" evidence="9"/>
<gene>
    <name evidence="13" type="ORF">GH723_10240</name>
</gene>
<comment type="catalytic activity">
    <reaction evidence="10">
        <text>ATP + H2O = ADP + phosphate + H(+)</text>
        <dbReference type="Rhea" id="RHEA:13065"/>
        <dbReference type="ChEBI" id="CHEBI:15377"/>
        <dbReference type="ChEBI" id="CHEBI:15378"/>
        <dbReference type="ChEBI" id="CHEBI:30616"/>
        <dbReference type="ChEBI" id="CHEBI:43474"/>
        <dbReference type="ChEBI" id="CHEBI:456216"/>
        <dbReference type="EC" id="5.6.2.4"/>
    </reaction>
</comment>
<evidence type="ECO:0000256" key="7">
    <source>
        <dbReference type="ARBA" id="ARBA00023235"/>
    </source>
</evidence>
<dbReference type="Proteomes" id="UP000334019">
    <property type="component" value="Chromosome"/>
</dbReference>
<protein>
    <recommendedName>
        <fullName evidence="9">DNA 3'-5' helicase</fullName>
        <ecNumber evidence="9">5.6.2.4</ecNumber>
    </recommendedName>
</protein>
<accession>A0A5Q2RLZ1</accession>
<dbReference type="AlphaFoldDB" id="A0A5Q2RLZ1"/>
<evidence type="ECO:0000256" key="3">
    <source>
        <dbReference type="ARBA" id="ARBA00022801"/>
    </source>
</evidence>
<dbReference type="Gene3D" id="1.10.10.160">
    <property type="match status" value="1"/>
</dbReference>
<dbReference type="InterPro" id="IPR000212">
    <property type="entry name" value="DNA_helicase_UvrD/REP"/>
</dbReference>
<evidence type="ECO:0000256" key="1">
    <source>
        <dbReference type="ARBA" id="ARBA00009922"/>
    </source>
</evidence>
<dbReference type="EMBL" id="CP045851">
    <property type="protein sequence ID" value="QGG95446.1"/>
    <property type="molecule type" value="Genomic_DNA"/>
</dbReference>
<sequence length="552" mass="62093">MPSRQRRMPNAGKPDWYVSHPIAETLLTAPPGCGKTEGIARWLRVLVERGELLPPRRALGLTFSNKAKANLRSRLRRELGPRWWRWATVTNFHGWAFHLHQHHCTSIGLDPLEIAPQRGWQATTTRAICREYECEEEELQRVLRSCKLGAYDDDTVIERLDDYGMGAALAYEQRIREAGRRDFNDLIRLGLLVLGEPRVVSLYRERFAVVVVDEVQDLSLAQFDLASPIAPGRTLWAGDAAQGIYGFAGAQPDLVVERIRGRDACEIELTASYRSSPPVLRAVSALSKALGGQDVRAASEDEWEGRGRLVSLRTKDARQEADWVAATVEDWMDEDPALSVGVIARAKGRRKWVDEEIQRRGLLAEIWDFPAHRPSIVELLVRHLPLVDPALDRGEAVEDLYLRCYVDIDDLDLDSQDELNEVFDTIGELVVEMSLADIVSGIRISSSPEDPVGPGLHLLNGHVGKGQQFDRVIIVGLEEAFLPHYRAMKSGRAEDLDAELAVLHVMASRAREQLVVATCELVPNWQGENRRRDPSRWFGLIEAEVDQVIDAR</sequence>
<keyword evidence="6" id="KW-0238">DNA-binding</keyword>
<keyword evidence="2 11" id="KW-0547">Nucleotide-binding</keyword>
<name>A0A5Q2RLZ1_9ACTN</name>
<dbReference type="InterPro" id="IPR013986">
    <property type="entry name" value="DExx_box_DNA_helicase_dom_sf"/>
</dbReference>
<dbReference type="InterPro" id="IPR027417">
    <property type="entry name" value="P-loop_NTPase"/>
</dbReference>
<evidence type="ECO:0000256" key="2">
    <source>
        <dbReference type="ARBA" id="ARBA00022741"/>
    </source>
</evidence>
<dbReference type="GO" id="GO:0016887">
    <property type="term" value="F:ATP hydrolysis activity"/>
    <property type="evidence" value="ECO:0007669"/>
    <property type="project" value="RHEA"/>
</dbReference>
<dbReference type="SUPFAM" id="SSF52540">
    <property type="entry name" value="P-loop containing nucleoside triphosphate hydrolases"/>
    <property type="match status" value="1"/>
</dbReference>
<dbReference type="GO" id="GO:0000725">
    <property type="term" value="P:recombinational repair"/>
    <property type="evidence" value="ECO:0007669"/>
    <property type="project" value="TreeGrafter"/>
</dbReference>
<comment type="catalytic activity">
    <reaction evidence="8">
        <text>Couples ATP hydrolysis with the unwinding of duplex DNA by translocating in the 3'-5' direction.</text>
        <dbReference type="EC" id="5.6.2.4"/>
    </reaction>
</comment>
<comment type="similarity">
    <text evidence="1">Belongs to the helicase family. UvrD subfamily.</text>
</comment>
<evidence type="ECO:0000256" key="9">
    <source>
        <dbReference type="ARBA" id="ARBA00034808"/>
    </source>
</evidence>
<dbReference type="Gene3D" id="3.40.50.300">
    <property type="entry name" value="P-loop containing nucleotide triphosphate hydrolases"/>
    <property type="match status" value="2"/>
</dbReference>
<evidence type="ECO:0000256" key="4">
    <source>
        <dbReference type="ARBA" id="ARBA00022806"/>
    </source>
</evidence>
<reference evidence="13 14" key="1">
    <citation type="submission" date="2019-11" db="EMBL/GenBank/DDBJ databases">
        <authorList>
            <person name="He Y."/>
        </authorList>
    </citation>
    <scope>NUCLEOTIDE SEQUENCE [LARGE SCALE GENOMIC DNA]</scope>
    <source>
        <strain evidence="13 14">SCSIO 58843</strain>
    </source>
</reference>
<evidence type="ECO:0000313" key="13">
    <source>
        <dbReference type="EMBL" id="QGG95446.1"/>
    </source>
</evidence>
<keyword evidence="4 11" id="KW-0347">Helicase</keyword>
<dbReference type="Pfam" id="PF00580">
    <property type="entry name" value="UvrD-helicase"/>
    <property type="match status" value="1"/>
</dbReference>
<proteinExistence type="inferred from homology"/>
<dbReference type="KEGG" id="atq:GH723_10240"/>
<dbReference type="GO" id="GO:0003677">
    <property type="term" value="F:DNA binding"/>
    <property type="evidence" value="ECO:0007669"/>
    <property type="project" value="UniProtKB-KW"/>
</dbReference>